<comment type="cofactor">
    <cofactor evidence="13">
        <name>Mg(2+)</name>
        <dbReference type="ChEBI" id="CHEBI:18420"/>
    </cofactor>
    <text evidence="13">Binds 2 magnesium ions per tetramer.</text>
</comment>
<keyword evidence="5 13" id="KW-0436">Ligase</keyword>
<keyword evidence="7 13" id="KW-0547">Nucleotide-binding</keyword>
<dbReference type="Gene3D" id="3.30.930.10">
    <property type="entry name" value="Bira Bifunctional Protein, Domain 2"/>
    <property type="match status" value="1"/>
</dbReference>
<accession>A0ABT2WKZ8</accession>
<evidence type="ECO:0000256" key="10">
    <source>
        <dbReference type="ARBA" id="ARBA00022917"/>
    </source>
</evidence>
<dbReference type="EC" id="6.1.1.20" evidence="13"/>
<evidence type="ECO:0000256" key="8">
    <source>
        <dbReference type="ARBA" id="ARBA00022840"/>
    </source>
</evidence>
<dbReference type="Pfam" id="PF02912">
    <property type="entry name" value="Phe_tRNA-synt_N"/>
    <property type="match status" value="1"/>
</dbReference>
<reference evidence="15 16" key="1">
    <citation type="submission" date="2022-10" db="EMBL/GenBank/DDBJ databases">
        <title>Description of Fervidibacillus gen. nov. in the family Fervidibacillaceae fam. nov. with two species, Fervidibacillus albus sp. nov., and Fervidibacillus halotolerans sp. nov., isolated from tidal flat sediments.</title>
        <authorList>
            <person name="Kwon K.K."/>
            <person name="Yang S.-H."/>
        </authorList>
    </citation>
    <scope>NUCLEOTIDE SEQUENCE [LARGE SCALE GENOMIC DNA]</scope>
    <source>
        <strain evidence="15 16">DSM 23332</strain>
    </source>
</reference>
<dbReference type="InterPro" id="IPR004188">
    <property type="entry name" value="Phe-tRNA_ligase_II_N"/>
</dbReference>
<evidence type="ECO:0000259" key="14">
    <source>
        <dbReference type="PROSITE" id="PS50862"/>
    </source>
</evidence>
<evidence type="ECO:0000256" key="4">
    <source>
        <dbReference type="ARBA" id="ARBA00022490"/>
    </source>
</evidence>
<evidence type="ECO:0000256" key="5">
    <source>
        <dbReference type="ARBA" id="ARBA00022598"/>
    </source>
</evidence>
<dbReference type="PANTHER" id="PTHR11538:SF41">
    <property type="entry name" value="PHENYLALANINE--TRNA LIGASE, MITOCHONDRIAL"/>
    <property type="match status" value="1"/>
</dbReference>
<keyword evidence="10 13" id="KW-0648">Protein biosynthesis</keyword>
<dbReference type="RefSeq" id="WP_173662412.1">
    <property type="nucleotide sequence ID" value="NZ_JAOUSE010000026.1"/>
</dbReference>
<comment type="subcellular location">
    <subcellularLocation>
        <location evidence="1 13">Cytoplasm</location>
    </subcellularLocation>
</comment>
<dbReference type="NCBIfam" id="TIGR00468">
    <property type="entry name" value="pheS"/>
    <property type="match status" value="1"/>
</dbReference>
<keyword evidence="9 13" id="KW-0460">Magnesium</keyword>
<dbReference type="SUPFAM" id="SSF46589">
    <property type="entry name" value="tRNA-binding arm"/>
    <property type="match status" value="1"/>
</dbReference>
<dbReference type="EMBL" id="JAOUSE010000026">
    <property type="protein sequence ID" value="MCU9594677.1"/>
    <property type="molecule type" value="Genomic_DNA"/>
</dbReference>
<organism evidence="15 16">
    <name type="scientific">Pallidibacillus thermolactis</name>
    <dbReference type="NCBI Taxonomy" id="251051"/>
    <lineage>
        <taxon>Bacteria</taxon>
        <taxon>Bacillati</taxon>
        <taxon>Bacillota</taxon>
        <taxon>Bacilli</taxon>
        <taxon>Bacillales</taxon>
        <taxon>Bacillaceae</taxon>
        <taxon>Pallidibacillus</taxon>
    </lineage>
</organism>
<dbReference type="InterPro" id="IPR004529">
    <property type="entry name" value="Phe-tRNA-synth_IIc_asu"/>
</dbReference>
<evidence type="ECO:0000256" key="2">
    <source>
        <dbReference type="ARBA" id="ARBA00010207"/>
    </source>
</evidence>
<sequence length="347" mass="39165">MKERLEELKQEALGKIESSQSLKELNDVRVAYLGKKGPITEVLRGMGKLAPEERPVIGALANEVRAAIQEQIEAKQKILEEKVIAEKLQKESIDITLPGRPIVQGNHHPLTKIIEEAENLFIGLGYTIAEGPEVETDYYNFEALNLPKDHPARDMQDSFYISEELLLRTHTSPMQARTMEKHEGKGPVKIIVPGKVYRRDDDDATHSHQFMQIEGLVVDEGIRMSDLKGTLALFAKKMFGEERDIRYRPSFFPFTEPSVEIDISCKICHGDGCSVCKGTGWIEILGGGMVHPNVLRMSGFDPENYTGFAFGIGVERIAMLRYGIDDIRHFYTNDVRFLKQFSPVESN</sequence>
<dbReference type="Pfam" id="PF01409">
    <property type="entry name" value="tRNA-synt_2d"/>
    <property type="match status" value="1"/>
</dbReference>
<comment type="caution">
    <text evidence="15">The sequence shown here is derived from an EMBL/GenBank/DDBJ whole genome shotgun (WGS) entry which is preliminary data.</text>
</comment>
<evidence type="ECO:0000256" key="12">
    <source>
        <dbReference type="ARBA" id="ARBA00049255"/>
    </source>
</evidence>
<dbReference type="CDD" id="cd00496">
    <property type="entry name" value="PheRS_alpha_core"/>
    <property type="match status" value="1"/>
</dbReference>
<dbReference type="GO" id="GO:0004826">
    <property type="term" value="F:phenylalanine-tRNA ligase activity"/>
    <property type="evidence" value="ECO:0007669"/>
    <property type="project" value="UniProtKB-EC"/>
</dbReference>
<keyword evidence="16" id="KW-1185">Reference proteome</keyword>
<dbReference type="Proteomes" id="UP001208656">
    <property type="component" value="Unassembled WGS sequence"/>
</dbReference>
<evidence type="ECO:0000256" key="1">
    <source>
        <dbReference type="ARBA" id="ARBA00004496"/>
    </source>
</evidence>
<name>A0ABT2WKZ8_9BACI</name>
<keyword evidence="8 13" id="KW-0067">ATP-binding</keyword>
<dbReference type="InterPro" id="IPR022911">
    <property type="entry name" value="Phe_tRNA_ligase_alpha1_bac"/>
</dbReference>
<evidence type="ECO:0000256" key="3">
    <source>
        <dbReference type="ARBA" id="ARBA00011209"/>
    </source>
</evidence>
<evidence type="ECO:0000313" key="15">
    <source>
        <dbReference type="EMBL" id="MCU9594677.1"/>
    </source>
</evidence>
<dbReference type="SUPFAM" id="SSF55681">
    <property type="entry name" value="Class II aaRS and biotin synthetases"/>
    <property type="match status" value="1"/>
</dbReference>
<dbReference type="InterPro" id="IPR002319">
    <property type="entry name" value="Phenylalanyl-tRNA_Synthase"/>
</dbReference>
<comment type="catalytic activity">
    <reaction evidence="12 13">
        <text>tRNA(Phe) + L-phenylalanine + ATP = L-phenylalanyl-tRNA(Phe) + AMP + diphosphate + H(+)</text>
        <dbReference type="Rhea" id="RHEA:19413"/>
        <dbReference type="Rhea" id="RHEA-COMP:9668"/>
        <dbReference type="Rhea" id="RHEA-COMP:9699"/>
        <dbReference type="ChEBI" id="CHEBI:15378"/>
        <dbReference type="ChEBI" id="CHEBI:30616"/>
        <dbReference type="ChEBI" id="CHEBI:33019"/>
        <dbReference type="ChEBI" id="CHEBI:58095"/>
        <dbReference type="ChEBI" id="CHEBI:78442"/>
        <dbReference type="ChEBI" id="CHEBI:78531"/>
        <dbReference type="ChEBI" id="CHEBI:456215"/>
        <dbReference type="EC" id="6.1.1.20"/>
    </reaction>
</comment>
<gene>
    <name evidence="13 15" type="primary">pheS</name>
    <name evidence="15" type="ORF">OEV82_09430</name>
</gene>
<dbReference type="InterPro" id="IPR045864">
    <property type="entry name" value="aa-tRNA-synth_II/BPL/LPL"/>
</dbReference>
<evidence type="ECO:0000256" key="9">
    <source>
        <dbReference type="ARBA" id="ARBA00022842"/>
    </source>
</evidence>
<dbReference type="HAMAP" id="MF_00281">
    <property type="entry name" value="Phe_tRNA_synth_alpha1"/>
    <property type="match status" value="1"/>
</dbReference>
<evidence type="ECO:0000256" key="7">
    <source>
        <dbReference type="ARBA" id="ARBA00022741"/>
    </source>
</evidence>
<evidence type="ECO:0000313" key="16">
    <source>
        <dbReference type="Proteomes" id="UP001208656"/>
    </source>
</evidence>
<feature type="binding site" evidence="13">
    <location>
        <position position="256"/>
    </location>
    <ligand>
        <name>Mg(2+)</name>
        <dbReference type="ChEBI" id="CHEBI:18420"/>
        <note>shared with beta subunit</note>
    </ligand>
</feature>
<evidence type="ECO:0000256" key="13">
    <source>
        <dbReference type="HAMAP-Rule" id="MF_00281"/>
    </source>
</evidence>
<keyword evidence="4 13" id="KW-0963">Cytoplasm</keyword>
<proteinExistence type="inferred from homology"/>
<evidence type="ECO:0000256" key="11">
    <source>
        <dbReference type="ARBA" id="ARBA00023146"/>
    </source>
</evidence>
<protein>
    <recommendedName>
        <fullName evidence="13">Phenylalanine--tRNA ligase alpha subunit</fullName>
        <ecNumber evidence="13">6.1.1.20</ecNumber>
    </recommendedName>
    <alternativeName>
        <fullName evidence="13">Phenylalanyl-tRNA synthetase alpha subunit</fullName>
        <shortName evidence="13">PheRS</shortName>
    </alternativeName>
</protein>
<comment type="similarity">
    <text evidence="2 13">Belongs to the class-II aminoacyl-tRNA synthetase family. Phe-tRNA synthetase alpha subunit type 1 subfamily.</text>
</comment>
<keyword evidence="6 13" id="KW-0479">Metal-binding</keyword>
<comment type="subunit">
    <text evidence="3 13">Tetramer of two alpha and two beta subunits.</text>
</comment>
<dbReference type="InterPro" id="IPR010978">
    <property type="entry name" value="tRNA-bd_arm"/>
</dbReference>
<dbReference type="PROSITE" id="PS50862">
    <property type="entry name" value="AA_TRNA_LIGASE_II"/>
    <property type="match status" value="1"/>
</dbReference>
<dbReference type="InterPro" id="IPR006195">
    <property type="entry name" value="aa-tRNA-synth_II"/>
</dbReference>
<keyword evidence="11 13" id="KW-0030">Aminoacyl-tRNA synthetase</keyword>
<evidence type="ECO:0000256" key="6">
    <source>
        <dbReference type="ARBA" id="ARBA00022723"/>
    </source>
</evidence>
<feature type="domain" description="Aminoacyl-transfer RNA synthetases class-II family profile" evidence="14">
    <location>
        <begin position="111"/>
        <end position="343"/>
    </location>
</feature>
<dbReference type="PANTHER" id="PTHR11538">
    <property type="entry name" value="PHENYLALANYL-TRNA SYNTHETASE"/>
    <property type="match status" value="1"/>
</dbReference>